<dbReference type="Pfam" id="PF06271">
    <property type="entry name" value="RDD"/>
    <property type="match status" value="1"/>
</dbReference>
<proteinExistence type="predicted"/>
<dbReference type="EMBL" id="JACCBH010000001">
    <property type="protein sequence ID" value="NYD54974.1"/>
    <property type="molecule type" value="Genomic_DNA"/>
</dbReference>
<evidence type="ECO:0000256" key="4">
    <source>
        <dbReference type="ARBA" id="ARBA00023136"/>
    </source>
</evidence>
<keyword evidence="8" id="KW-1185">Reference proteome</keyword>
<feature type="transmembrane region" description="Helical" evidence="5">
    <location>
        <begin position="115"/>
        <end position="140"/>
    </location>
</feature>
<feature type="domain" description="RDD" evidence="6">
    <location>
        <begin position="25"/>
        <end position="153"/>
    </location>
</feature>
<protein>
    <submittedName>
        <fullName evidence="7">Putative RDD family membrane protein YckC</fullName>
    </submittedName>
</protein>
<dbReference type="Proteomes" id="UP000552045">
    <property type="component" value="Unassembled WGS sequence"/>
</dbReference>
<gene>
    <name evidence="7" type="ORF">BKA02_002029</name>
</gene>
<evidence type="ECO:0000313" key="8">
    <source>
        <dbReference type="Proteomes" id="UP000552045"/>
    </source>
</evidence>
<organism evidence="7 8">
    <name type="scientific">Microbacterium pseudoresistens</name>
    <dbReference type="NCBI Taxonomy" id="640634"/>
    <lineage>
        <taxon>Bacteria</taxon>
        <taxon>Bacillati</taxon>
        <taxon>Actinomycetota</taxon>
        <taxon>Actinomycetes</taxon>
        <taxon>Micrococcales</taxon>
        <taxon>Microbacteriaceae</taxon>
        <taxon>Microbacterium</taxon>
    </lineage>
</organism>
<keyword evidence="3 5" id="KW-1133">Transmembrane helix</keyword>
<dbReference type="GO" id="GO:0016020">
    <property type="term" value="C:membrane"/>
    <property type="evidence" value="ECO:0007669"/>
    <property type="project" value="UniProtKB-SubCell"/>
</dbReference>
<evidence type="ECO:0000313" key="7">
    <source>
        <dbReference type="EMBL" id="NYD54974.1"/>
    </source>
</evidence>
<name>A0A7Y9EW00_9MICO</name>
<evidence type="ECO:0000256" key="3">
    <source>
        <dbReference type="ARBA" id="ARBA00022989"/>
    </source>
</evidence>
<dbReference type="RefSeq" id="WP_179433719.1">
    <property type="nucleotide sequence ID" value="NZ_BAABLC010000002.1"/>
</dbReference>
<dbReference type="InterPro" id="IPR010432">
    <property type="entry name" value="RDD"/>
</dbReference>
<evidence type="ECO:0000259" key="6">
    <source>
        <dbReference type="Pfam" id="PF06271"/>
    </source>
</evidence>
<dbReference type="PANTHER" id="PTHR38480:SF1">
    <property type="entry name" value="SLR0254 PROTEIN"/>
    <property type="match status" value="1"/>
</dbReference>
<evidence type="ECO:0000256" key="1">
    <source>
        <dbReference type="ARBA" id="ARBA00004141"/>
    </source>
</evidence>
<comment type="caution">
    <text evidence="7">The sequence shown here is derived from an EMBL/GenBank/DDBJ whole genome shotgun (WGS) entry which is preliminary data.</text>
</comment>
<dbReference type="PANTHER" id="PTHR38480">
    <property type="entry name" value="SLR0254 PROTEIN"/>
    <property type="match status" value="1"/>
</dbReference>
<comment type="subcellular location">
    <subcellularLocation>
        <location evidence="1">Membrane</location>
        <topology evidence="1">Multi-pass membrane protein</topology>
    </subcellularLocation>
</comment>
<evidence type="ECO:0000256" key="2">
    <source>
        <dbReference type="ARBA" id="ARBA00022692"/>
    </source>
</evidence>
<dbReference type="AlphaFoldDB" id="A0A7Y9EW00"/>
<sequence length="269" mass="28662">MSDPATADDEVLSGEAVAIDVQPVGFFLRVLGAAIDVVACVLVFIAFLMLRLWLVSAVGYDDAIDRILLVVSIVISFVVLPCAVEVLSHGRSLGRLAVGGRIVRLDGGAAGFRHAFIRAVVGMLEIYSTLGGGAILAGAFSARSQRLGDMIAGTYAQKVRTPRLVPHAPVLPPMLTGWAAIADVARMPDRLARRISQFLQTADRMLPAARARIAHDLVAEASAFISPLPAAPDEAVLHAAMALRRERETRALLLSDDRAERLTGTRIGL</sequence>
<feature type="transmembrane region" description="Helical" evidence="5">
    <location>
        <begin position="30"/>
        <end position="55"/>
    </location>
</feature>
<keyword evidence="4 5" id="KW-0472">Membrane</keyword>
<feature type="transmembrane region" description="Helical" evidence="5">
    <location>
        <begin position="67"/>
        <end position="87"/>
    </location>
</feature>
<accession>A0A7Y9EW00</accession>
<evidence type="ECO:0000256" key="5">
    <source>
        <dbReference type="SAM" id="Phobius"/>
    </source>
</evidence>
<keyword evidence="2 5" id="KW-0812">Transmembrane</keyword>
<reference evidence="7 8" key="1">
    <citation type="submission" date="2020-07" db="EMBL/GenBank/DDBJ databases">
        <title>Sequencing the genomes of 1000 actinobacteria strains.</title>
        <authorList>
            <person name="Klenk H.-P."/>
        </authorList>
    </citation>
    <scope>NUCLEOTIDE SEQUENCE [LARGE SCALE GENOMIC DNA]</scope>
    <source>
        <strain evidence="7 8">DSM 22185</strain>
    </source>
</reference>